<accession>A0A385EAK7</accession>
<dbReference type="Proteomes" id="UP000259026">
    <property type="component" value="Segment"/>
</dbReference>
<name>A0A385EAK7_9CAUD</name>
<gene>
    <name evidence="1" type="ORF">CcrPW_gp382c</name>
</gene>
<sequence length="119" mass="13313">MERQAALAKAESIVDQVMPVVGGFSFVIRPALATEAYSMTFIQYAQAEWSRRAMVARLALVEAGDWTEHEAAFWIEESHARANLGNRSQLYSSEIADRAYAARKAFRERAEYALHMAAG</sequence>
<reference evidence="1" key="2">
    <citation type="submission" date="2018-09" db="EMBL/GenBank/DDBJ databases">
        <title>Giant CbK-like Caulobacter bacteriophages have genetically divergent genomes.</title>
        <authorList>
            <person name="Wilson K."/>
            <person name="Ely B."/>
        </authorList>
    </citation>
    <scope>NUCLEOTIDE SEQUENCE [LARGE SCALE GENOMIC DNA]</scope>
</reference>
<dbReference type="EMBL" id="MH588545">
    <property type="protein sequence ID" value="AXQ68921.1"/>
    <property type="molecule type" value="Genomic_DNA"/>
</dbReference>
<protein>
    <submittedName>
        <fullName evidence="1">Uncharacterized protein</fullName>
    </submittedName>
</protein>
<evidence type="ECO:0000313" key="1">
    <source>
        <dbReference type="EMBL" id="AXQ68921.1"/>
    </source>
</evidence>
<reference evidence="1" key="1">
    <citation type="submission" date="2018-07" db="EMBL/GenBank/DDBJ databases">
        <authorList>
            <person name="Quirk P.G."/>
            <person name="Krulwich T.A."/>
        </authorList>
    </citation>
    <scope>NUCLEOTIDE SEQUENCE</scope>
</reference>
<keyword evidence="2" id="KW-1185">Reference proteome</keyword>
<proteinExistence type="predicted"/>
<organism evidence="1 2">
    <name type="scientific">Caulobacter phage CcrPW</name>
    <dbReference type="NCBI Taxonomy" id="2283271"/>
    <lineage>
        <taxon>Viruses</taxon>
        <taxon>Duplodnaviria</taxon>
        <taxon>Heunggongvirae</taxon>
        <taxon>Uroviricota</taxon>
        <taxon>Caudoviricetes</taxon>
        <taxon>Jeanschmidtviridae</taxon>
        <taxon>Colossusvirus</taxon>
        <taxon>Colossusvirus PW</taxon>
    </lineage>
</organism>
<evidence type="ECO:0000313" key="2">
    <source>
        <dbReference type="Proteomes" id="UP000259026"/>
    </source>
</evidence>